<feature type="transmembrane region" description="Helical" evidence="6">
    <location>
        <begin position="60"/>
        <end position="77"/>
    </location>
</feature>
<keyword evidence="3 6" id="KW-1133">Transmembrane helix</keyword>
<dbReference type="AlphaFoldDB" id="A0A427YPC8"/>
<feature type="transmembrane region" description="Helical" evidence="6">
    <location>
        <begin position="27"/>
        <end position="48"/>
    </location>
</feature>
<dbReference type="STRING" id="1890683.A0A427YPC8"/>
<keyword evidence="4 6" id="KW-0472">Membrane</keyword>
<evidence type="ECO:0000256" key="1">
    <source>
        <dbReference type="ARBA" id="ARBA00004141"/>
    </source>
</evidence>
<comment type="subcellular location">
    <subcellularLocation>
        <location evidence="1">Membrane</location>
        <topology evidence="1">Multi-pass membrane protein</topology>
    </subcellularLocation>
</comment>
<evidence type="ECO:0000313" key="7">
    <source>
        <dbReference type="EMBL" id="RSH92968.1"/>
    </source>
</evidence>
<feature type="transmembrane region" description="Helical" evidence="6">
    <location>
        <begin position="83"/>
        <end position="107"/>
    </location>
</feature>
<dbReference type="InterPro" id="IPR007568">
    <property type="entry name" value="RTA1"/>
</dbReference>
<sequence length="321" mass="35076">MGYTGPQNANPPSGEAAIWEYGYVPSLALGIVGVITYLVVMCPHLLLLFRKRGTRSVHGLLFFAGLIEALGFGARLYSHTHEFSGMGFLLGVTLVQIGTILITAAMYKSIQRGIKYMPESRRLSPMRPRSLITLFVILDVVWVLLQIGGQYEVAAAQSAKVTGDDPTLALGTSQLVFLAGNVLQAITIIIVSIFIYVILKRSSRVLAGADPSVEFPLLRPLLFQILGTFALFFVRLAMRIAEGAQGAYGYSSTHEVFFGVFEYAPLVFILILWAVRPLWKFLFPLGHEHPTSSSSRNGDVEGHPRTEVSSGSQDAEVKAAK</sequence>
<dbReference type="OrthoDB" id="3358017at2759"/>
<evidence type="ECO:0000256" key="5">
    <source>
        <dbReference type="SAM" id="MobiDB-lite"/>
    </source>
</evidence>
<accession>A0A427YPC8</accession>
<protein>
    <submittedName>
        <fullName evidence="7">Uncharacterized protein</fullName>
    </submittedName>
</protein>
<feature type="transmembrane region" description="Helical" evidence="6">
    <location>
        <begin position="256"/>
        <end position="275"/>
    </location>
</feature>
<dbReference type="PANTHER" id="PTHR31465">
    <property type="entry name" value="PROTEIN RTA1-RELATED"/>
    <property type="match status" value="1"/>
</dbReference>
<feature type="transmembrane region" description="Helical" evidence="6">
    <location>
        <begin position="175"/>
        <end position="199"/>
    </location>
</feature>
<feature type="transmembrane region" description="Helical" evidence="6">
    <location>
        <begin position="220"/>
        <end position="241"/>
    </location>
</feature>
<dbReference type="EMBL" id="RSCD01000005">
    <property type="protein sequence ID" value="RSH92968.1"/>
    <property type="molecule type" value="Genomic_DNA"/>
</dbReference>
<proteinExistence type="predicted"/>
<comment type="caution">
    <text evidence="7">The sequence shown here is derived from an EMBL/GenBank/DDBJ whole genome shotgun (WGS) entry which is preliminary data.</text>
</comment>
<evidence type="ECO:0000313" key="8">
    <source>
        <dbReference type="Proteomes" id="UP000279259"/>
    </source>
</evidence>
<reference evidence="7 8" key="1">
    <citation type="submission" date="2018-11" db="EMBL/GenBank/DDBJ databases">
        <title>Genome sequence of Saitozyma podzolica DSM 27192.</title>
        <authorList>
            <person name="Aliyu H."/>
            <person name="Gorte O."/>
            <person name="Ochsenreither K."/>
        </authorList>
    </citation>
    <scope>NUCLEOTIDE SEQUENCE [LARGE SCALE GENOMIC DNA]</scope>
    <source>
        <strain evidence="7 8">DSM 27192</strain>
    </source>
</reference>
<feature type="region of interest" description="Disordered" evidence="5">
    <location>
        <begin position="289"/>
        <end position="321"/>
    </location>
</feature>
<name>A0A427YPC8_9TREE</name>
<evidence type="ECO:0000256" key="6">
    <source>
        <dbReference type="SAM" id="Phobius"/>
    </source>
</evidence>
<dbReference type="Pfam" id="PF04479">
    <property type="entry name" value="RTA1"/>
    <property type="match status" value="1"/>
</dbReference>
<keyword evidence="2 6" id="KW-0812">Transmembrane</keyword>
<evidence type="ECO:0000256" key="3">
    <source>
        <dbReference type="ARBA" id="ARBA00022989"/>
    </source>
</evidence>
<dbReference type="GO" id="GO:0016020">
    <property type="term" value="C:membrane"/>
    <property type="evidence" value="ECO:0007669"/>
    <property type="project" value="UniProtKB-SubCell"/>
</dbReference>
<evidence type="ECO:0000256" key="4">
    <source>
        <dbReference type="ARBA" id="ARBA00023136"/>
    </source>
</evidence>
<dbReference type="PANTHER" id="PTHR31465:SF1">
    <property type="entry name" value="PROTEIN RTA1-RELATED"/>
    <property type="match status" value="1"/>
</dbReference>
<feature type="transmembrane region" description="Helical" evidence="6">
    <location>
        <begin position="128"/>
        <end position="145"/>
    </location>
</feature>
<keyword evidence="8" id="KW-1185">Reference proteome</keyword>
<evidence type="ECO:0000256" key="2">
    <source>
        <dbReference type="ARBA" id="ARBA00022692"/>
    </source>
</evidence>
<organism evidence="7 8">
    <name type="scientific">Saitozyma podzolica</name>
    <dbReference type="NCBI Taxonomy" id="1890683"/>
    <lineage>
        <taxon>Eukaryota</taxon>
        <taxon>Fungi</taxon>
        <taxon>Dikarya</taxon>
        <taxon>Basidiomycota</taxon>
        <taxon>Agaricomycotina</taxon>
        <taxon>Tremellomycetes</taxon>
        <taxon>Tremellales</taxon>
        <taxon>Trimorphomycetaceae</taxon>
        <taxon>Saitozyma</taxon>
    </lineage>
</organism>
<dbReference type="Proteomes" id="UP000279259">
    <property type="component" value="Unassembled WGS sequence"/>
</dbReference>
<gene>
    <name evidence="7" type="ORF">EHS25_008416</name>
</gene>